<dbReference type="InterPro" id="IPR001971">
    <property type="entry name" value="Ribosomal_uS11"/>
</dbReference>
<keyword evidence="2" id="KW-0689">Ribosomal protein</keyword>
<dbReference type="OrthoDB" id="1654884at2759"/>
<sequence>MIFRSSLLRSISRAGQFNQASLSTGFGSFRTFSALSQCSQKAHAFQGTSKNTKKTETPLYSSTLGNPGLNFGVLGIPKNSSFPHTFLCRSCFHSEPQVGVETGRTQRSTGYIEGFPLESGSNGFGRSLYPNKIVEANADIVHIKLMRNNAFVTLTDFKGNKKLGVSAGKLVGKGGKLTRYSGEAAAEDIGQKVRQMKIKSVVVKVNGSTFFRKKKQAILSFKDGYSHSRADSNPVVYIEDTTRKPHNGCRRKKQRRI</sequence>
<dbReference type="GO" id="GO:1990904">
    <property type="term" value="C:ribonucleoprotein complex"/>
    <property type="evidence" value="ECO:0007669"/>
    <property type="project" value="UniProtKB-KW"/>
</dbReference>
<dbReference type="Proteomes" id="UP000250235">
    <property type="component" value="Unassembled WGS sequence"/>
</dbReference>
<keyword evidence="5" id="KW-1185">Reference proteome</keyword>
<keyword evidence="3" id="KW-0687">Ribonucleoprotein</keyword>
<evidence type="ECO:0000256" key="2">
    <source>
        <dbReference type="ARBA" id="ARBA00022980"/>
    </source>
</evidence>
<dbReference type="AlphaFoldDB" id="A0A2Z7BH90"/>
<dbReference type="PANTHER" id="PTHR11759">
    <property type="entry name" value="40S RIBOSOMAL PROTEIN S14/30S RIBOSOMAL PROTEIN S11"/>
    <property type="match status" value="1"/>
</dbReference>
<dbReference type="Gene3D" id="3.30.420.80">
    <property type="entry name" value="Ribosomal protein S11"/>
    <property type="match status" value="1"/>
</dbReference>
<evidence type="ECO:0000313" key="5">
    <source>
        <dbReference type="Proteomes" id="UP000250235"/>
    </source>
</evidence>
<reference evidence="4 5" key="1">
    <citation type="journal article" date="2015" name="Proc. Natl. Acad. Sci. U.S.A.">
        <title>The resurrection genome of Boea hygrometrica: A blueprint for survival of dehydration.</title>
        <authorList>
            <person name="Xiao L."/>
            <person name="Yang G."/>
            <person name="Zhang L."/>
            <person name="Yang X."/>
            <person name="Zhao S."/>
            <person name="Ji Z."/>
            <person name="Zhou Q."/>
            <person name="Hu M."/>
            <person name="Wang Y."/>
            <person name="Chen M."/>
            <person name="Xu Y."/>
            <person name="Jin H."/>
            <person name="Xiao X."/>
            <person name="Hu G."/>
            <person name="Bao F."/>
            <person name="Hu Y."/>
            <person name="Wan P."/>
            <person name="Li L."/>
            <person name="Deng X."/>
            <person name="Kuang T."/>
            <person name="Xiang C."/>
            <person name="Zhu J.K."/>
            <person name="Oliver M.J."/>
            <person name="He Y."/>
        </authorList>
    </citation>
    <scope>NUCLEOTIDE SEQUENCE [LARGE SCALE GENOMIC DNA]</scope>
    <source>
        <strain evidence="5">cv. XS01</strain>
    </source>
</reference>
<dbReference type="Pfam" id="PF00411">
    <property type="entry name" value="Ribosomal_S11"/>
    <property type="match status" value="1"/>
</dbReference>
<dbReference type="EMBL" id="KV007465">
    <property type="protein sequence ID" value="KZV31498.1"/>
    <property type="molecule type" value="Genomic_DNA"/>
</dbReference>
<comment type="similarity">
    <text evidence="1">Belongs to the universal ribosomal protein uS11 family.</text>
</comment>
<dbReference type="GO" id="GO:0003735">
    <property type="term" value="F:structural constituent of ribosome"/>
    <property type="evidence" value="ECO:0007669"/>
    <property type="project" value="InterPro"/>
</dbReference>
<dbReference type="GO" id="GO:0005840">
    <property type="term" value="C:ribosome"/>
    <property type="evidence" value="ECO:0007669"/>
    <property type="project" value="UniProtKB-KW"/>
</dbReference>
<name>A0A2Z7BH90_9LAMI</name>
<gene>
    <name evidence="4" type="ORF">F511_07349</name>
</gene>
<dbReference type="InterPro" id="IPR036967">
    <property type="entry name" value="Ribosomal_uS11_sf"/>
</dbReference>
<dbReference type="HAMAP" id="MF_01310">
    <property type="entry name" value="Ribosomal_uS11"/>
    <property type="match status" value="1"/>
</dbReference>
<evidence type="ECO:0000313" key="4">
    <source>
        <dbReference type="EMBL" id="KZV31498.1"/>
    </source>
</evidence>
<evidence type="ECO:0008006" key="6">
    <source>
        <dbReference type="Google" id="ProtNLM"/>
    </source>
</evidence>
<protein>
    <recommendedName>
        <fullName evidence="6">Ribosomal protein S11, mitochondrial</fullName>
    </recommendedName>
</protein>
<dbReference type="GO" id="GO:0006412">
    <property type="term" value="P:translation"/>
    <property type="evidence" value="ECO:0007669"/>
    <property type="project" value="InterPro"/>
</dbReference>
<dbReference type="SUPFAM" id="SSF53137">
    <property type="entry name" value="Translational machinery components"/>
    <property type="match status" value="1"/>
</dbReference>
<evidence type="ECO:0000256" key="1">
    <source>
        <dbReference type="ARBA" id="ARBA00006194"/>
    </source>
</evidence>
<accession>A0A2Z7BH90</accession>
<proteinExistence type="inferred from homology"/>
<evidence type="ECO:0000256" key="3">
    <source>
        <dbReference type="ARBA" id="ARBA00023274"/>
    </source>
</evidence>
<organism evidence="4 5">
    <name type="scientific">Dorcoceras hygrometricum</name>
    <dbReference type="NCBI Taxonomy" id="472368"/>
    <lineage>
        <taxon>Eukaryota</taxon>
        <taxon>Viridiplantae</taxon>
        <taxon>Streptophyta</taxon>
        <taxon>Embryophyta</taxon>
        <taxon>Tracheophyta</taxon>
        <taxon>Spermatophyta</taxon>
        <taxon>Magnoliopsida</taxon>
        <taxon>eudicotyledons</taxon>
        <taxon>Gunneridae</taxon>
        <taxon>Pentapetalae</taxon>
        <taxon>asterids</taxon>
        <taxon>lamiids</taxon>
        <taxon>Lamiales</taxon>
        <taxon>Gesneriaceae</taxon>
        <taxon>Didymocarpoideae</taxon>
        <taxon>Trichosporeae</taxon>
        <taxon>Loxocarpinae</taxon>
        <taxon>Dorcoceras</taxon>
    </lineage>
</organism>